<dbReference type="OrthoDB" id="3501663at2759"/>
<evidence type="ECO:0000313" key="2">
    <source>
        <dbReference type="EMBL" id="KNC71270.1"/>
    </source>
</evidence>
<dbReference type="Gene3D" id="3.10.310.70">
    <property type="match status" value="1"/>
</dbReference>
<dbReference type="InterPro" id="IPR013108">
    <property type="entry name" value="Amidohydro_3"/>
</dbReference>
<dbReference type="Proteomes" id="UP000054560">
    <property type="component" value="Unassembled WGS sequence"/>
</dbReference>
<keyword evidence="3" id="KW-1185">Reference proteome</keyword>
<protein>
    <recommendedName>
        <fullName evidence="1">Amidohydrolase 3 domain-containing protein</fullName>
    </recommendedName>
</protein>
<sequence>SEWVRAAGATLYALRATDPSPLTLLDKAIPDRPVILLDDLGHAVWVNSLALDLAGISKDDVDPPGGIYERSPTTGAMSGLLLENAQQKARDASAFDADVLYDGLLLGLEFVASK</sequence>
<feature type="non-terminal residue" evidence="2">
    <location>
        <position position="114"/>
    </location>
</feature>
<feature type="non-terminal residue" evidence="2">
    <location>
        <position position="1"/>
    </location>
</feature>
<dbReference type="STRING" id="667725.A0A0L0F3F9"/>
<dbReference type="PANTHER" id="PTHR22642:SF2">
    <property type="entry name" value="PROTEIN LONG AFTER FAR-RED 3"/>
    <property type="match status" value="1"/>
</dbReference>
<dbReference type="GeneID" id="25916697"/>
<gene>
    <name evidence="2" type="ORF">SARC_16193</name>
</gene>
<dbReference type="RefSeq" id="XP_014145172.1">
    <property type="nucleotide sequence ID" value="XM_014289697.1"/>
</dbReference>
<dbReference type="EMBL" id="KQ249148">
    <property type="protein sequence ID" value="KNC71270.1"/>
    <property type="molecule type" value="Genomic_DNA"/>
</dbReference>
<proteinExistence type="predicted"/>
<accession>A0A0L0F3F9</accession>
<organism evidence="2 3">
    <name type="scientific">Sphaeroforma arctica JP610</name>
    <dbReference type="NCBI Taxonomy" id="667725"/>
    <lineage>
        <taxon>Eukaryota</taxon>
        <taxon>Ichthyosporea</taxon>
        <taxon>Ichthyophonida</taxon>
        <taxon>Sphaeroforma</taxon>
    </lineage>
</organism>
<reference evidence="2 3" key="1">
    <citation type="submission" date="2011-02" db="EMBL/GenBank/DDBJ databases">
        <title>The Genome Sequence of Sphaeroforma arctica JP610.</title>
        <authorList>
            <consortium name="The Broad Institute Genome Sequencing Platform"/>
            <person name="Russ C."/>
            <person name="Cuomo C."/>
            <person name="Young S.K."/>
            <person name="Zeng Q."/>
            <person name="Gargeya S."/>
            <person name="Alvarado L."/>
            <person name="Berlin A."/>
            <person name="Chapman S.B."/>
            <person name="Chen Z."/>
            <person name="Freedman E."/>
            <person name="Gellesch M."/>
            <person name="Goldberg J."/>
            <person name="Griggs A."/>
            <person name="Gujja S."/>
            <person name="Heilman E."/>
            <person name="Heiman D."/>
            <person name="Howarth C."/>
            <person name="Mehta T."/>
            <person name="Neiman D."/>
            <person name="Pearson M."/>
            <person name="Roberts A."/>
            <person name="Saif S."/>
            <person name="Shea T."/>
            <person name="Shenoy N."/>
            <person name="Sisk P."/>
            <person name="Stolte C."/>
            <person name="Sykes S."/>
            <person name="White J."/>
            <person name="Yandava C."/>
            <person name="Burger G."/>
            <person name="Gray M.W."/>
            <person name="Holland P.W.H."/>
            <person name="King N."/>
            <person name="Lang F.B.F."/>
            <person name="Roger A.J."/>
            <person name="Ruiz-Trillo I."/>
            <person name="Haas B."/>
            <person name="Nusbaum C."/>
            <person name="Birren B."/>
        </authorList>
    </citation>
    <scope>NUCLEOTIDE SEQUENCE [LARGE SCALE GENOMIC DNA]</scope>
    <source>
        <strain evidence="2 3">JP610</strain>
    </source>
</reference>
<feature type="domain" description="Amidohydrolase 3" evidence="1">
    <location>
        <begin position="18"/>
        <end position="92"/>
    </location>
</feature>
<dbReference type="PANTHER" id="PTHR22642">
    <property type="entry name" value="IMIDAZOLONEPROPIONASE"/>
    <property type="match status" value="1"/>
</dbReference>
<evidence type="ECO:0000313" key="3">
    <source>
        <dbReference type="Proteomes" id="UP000054560"/>
    </source>
</evidence>
<name>A0A0L0F3F9_9EUKA</name>
<dbReference type="Pfam" id="PF07969">
    <property type="entry name" value="Amidohydro_3"/>
    <property type="match status" value="1"/>
</dbReference>
<dbReference type="AlphaFoldDB" id="A0A0L0F3F9"/>
<evidence type="ECO:0000259" key="1">
    <source>
        <dbReference type="Pfam" id="PF07969"/>
    </source>
</evidence>